<evidence type="ECO:0000313" key="3">
    <source>
        <dbReference type="EMBL" id="GAA5510546.1"/>
    </source>
</evidence>
<evidence type="ECO:0000313" key="4">
    <source>
        <dbReference type="Proteomes" id="UP001416858"/>
    </source>
</evidence>
<keyword evidence="2" id="KW-1133">Transmembrane helix</keyword>
<dbReference type="EMBL" id="BAABRO010000024">
    <property type="protein sequence ID" value="GAA5510546.1"/>
    <property type="molecule type" value="Genomic_DNA"/>
</dbReference>
<feature type="transmembrane region" description="Helical" evidence="2">
    <location>
        <begin position="416"/>
        <end position="433"/>
    </location>
</feature>
<evidence type="ECO:0008006" key="5">
    <source>
        <dbReference type="Google" id="ProtNLM"/>
    </source>
</evidence>
<gene>
    <name evidence="3" type="ORF">Rcae01_06055</name>
</gene>
<feature type="transmembrane region" description="Helical" evidence="2">
    <location>
        <begin position="296"/>
        <end position="322"/>
    </location>
</feature>
<name>A0ABP9W0P3_9BACT</name>
<feature type="transmembrane region" description="Helical" evidence="2">
    <location>
        <begin position="373"/>
        <end position="395"/>
    </location>
</feature>
<evidence type="ECO:0000256" key="1">
    <source>
        <dbReference type="SAM" id="MobiDB-lite"/>
    </source>
</evidence>
<feature type="transmembrane region" description="Helical" evidence="2">
    <location>
        <begin position="156"/>
        <end position="177"/>
    </location>
</feature>
<keyword evidence="2" id="KW-0812">Transmembrane</keyword>
<keyword evidence="2" id="KW-0472">Membrane</keyword>
<feature type="transmembrane region" description="Helical" evidence="2">
    <location>
        <begin position="197"/>
        <end position="216"/>
    </location>
</feature>
<organism evidence="3 4">
    <name type="scientific">Novipirellula caenicola</name>
    <dbReference type="NCBI Taxonomy" id="1536901"/>
    <lineage>
        <taxon>Bacteria</taxon>
        <taxon>Pseudomonadati</taxon>
        <taxon>Planctomycetota</taxon>
        <taxon>Planctomycetia</taxon>
        <taxon>Pirellulales</taxon>
        <taxon>Pirellulaceae</taxon>
        <taxon>Novipirellula</taxon>
    </lineage>
</organism>
<reference evidence="3 4" key="1">
    <citation type="submission" date="2024-02" db="EMBL/GenBank/DDBJ databases">
        <title>Rhodopirellula caenicola NBRC 110016.</title>
        <authorList>
            <person name="Ichikawa N."/>
            <person name="Katano-Makiyama Y."/>
            <person name="Hidaka K."/>
        </authorList>
    </citation>
    <scope>NUCLEOTIDE SEQUENCE [LARGE SCALE GENOMIC DNA]</scope>
    <source>
        <strain evidence="3 4">NBRC 110016</strain>
    </source>
</reference>
<sequence>MARPSSSHTDLHDESSETQPDLIVASLVDQDPAELPIAATLVSETSDRSDEVASDALTDAAVAKREAIGCRGDEVASGVSTADGESIRPSRLRRGWGFLTWAVSGTFSLVSLIVILAVLTAIPLLQLIAFGYLLDVAGRLTNGAKFSDALPNLRRAGTVGLAALAIFLASLPTQLLIHWESVAQLIEPGSAQAASMRTMAIIVCFLALAYLMWAWVRGGSLRHYLWPEPKRFLREAWRPRTYHTAVDSLWDFTTAFELPRLFWLGLRGFIGTLIWLSPALLLIAANRNGKPGAAGVIGAVCILFLGISLLYLPMLQAHFASVNRLRGLFAVRTIRRDFRRAPWAWLLAMVIGLVLMPIPLYLLKIEATPREVVWLPCLVFVAFILPARIAEGLALRRARSKAEPSGTWARISRWSVRLLMLPVVGTYLAFLQLSQYTSWDGLMTWIQQHAILLPIPFMGGV</sequence>
<proteinExistence type="predicted"/>
<evidence type="ECO:0000256" key="2">
    <source>
        <dbReference type="SAM" id="Phobius"/>
    </source>
</evidence>
<feature type="transmembrane region" description="Helical" evidence="2">
    <location>
        <begin position="96"/>
        <end position="118"/>
    </location>
</feature>
<dbReference type="Proteomes" id="UP001416858">
    <property type="component" value="Unassembled WGS sequence"/>
</dbReference>
<comment type="caution">
    <text evidence="3">The sequence shown here is derived from an EMBL/GenBank/DDBJ whole genome shotgun (WGS) entry which is preliminary data.</text>
</comment>
<feature type="transmembrane region" description="Helical" evidence="2">
    <location>
        <begin position="261"/>
        <end position="284"/>
    </location>
</feature>
<dbReference type="RefSeq" id="WP_345688548.1">
    <property type="nucleotide sequence ID" value="NZ_BAABRO010000024.1"/>
</dbReference>
<keyword evidence="4" id="KW-1185">Reference proteome</keyword>
<feature type="region of interest" description="Disordered" evidence="1">
    <location>
        <begin position="1"/>
        <end position="22"/>
    </location>
</feature>
<feature type="transmembrane region" description="Helical" evidence="2">
    <location>
        <begin position="343"/>
        <end position="361"/>
    </location>
</feature>
<accession>A0ABP9W0P3</accession>
<protein>
    <recommendedName>
        <fullName evidence="5">DUF4013 domain-containing protein</fullName>
    </recommendedName>
</protein>
<feature type="transmembrane region" description="Helical" evidence="2">
    <location>
        <begin position="124"/>
        <end position="144"/>
    </location>
</feature>